<protein>
    <recommendedName>
        <fullName evidence="2">SigF-like NTF2-like domain-containing protein</fullName>
    </recommendedName>
</protein>
<keyword evidence="1" id="KW-1133">Transmembrane helix</keyword>
<dbReference type="EMBL" id="QKWP01002546">
    <property type="protein sequence ID" value="RIB02927.1"/>
    <property type="molecule type" value="Genomic_DNA"/>
</dbReference>
<keyword evidence="1" id="KW-0472">Membrane</keyword>
<dbReference type="OrthoDB" id="2344312at2759"/>
<gene>
    <name evidence="3" type="ORF">C2G38_2255304</name>
</gene>
<dbReference type="InterPro" id="IPR057514">
    <property type="entry name" value="NTF2_SigF"/>
</dbReference>
<evidence type="ECO:0000259" key="2">
    <source>
        <dbReference type="Pfam" id="PF24840"/>
    </source>
</evidence>
<dbReference type="AlphaFoldDB" id="A0A397U1K6"/>
<organism evidence="3 4">
    <name type="scientific">Gigaspora rosea</name>
    <dbReference type="NCBI Taxonomy" id="44941"/>
    <lineage>
        <taxon>Eukaryota</taxon>
        <taxon>Fungi</taxon>
        <taxon>Fungi incertae sedis</taxon>
        <taxon>Mucoromycota</taxon>
        <taxon>Glomeromycotina</taxon>
        <taxon>Glomeromycetes</taxon>
        <taxon>Diversisporales</taxon>
        <taxon>Gigasporaceae</taxon>
        <taxon>Gigaspora</taxon>
    </lineage>
</organism>
<evidence type="ECO:0000256" key="1">
    <source>
        <dbReference type="SAM" id="Phobius"/>
    </source>
</evidence>
<proteinExistence type="predicted"/>
<dbReference type="STRING" id="44941.A0A397U1K6"/>
<feature type="domain" description="SigF-like NTF2-like" evidence="2">
    <location>
        <begin position="1"/>
        <end position="168"/>
    </location>
</feature>
<dbReference type="Pfam" id="PF24840">
    <property type="entry name" value="NTF2_SigF"/>
    <property type="match status" value="1"/>
</dbReference>
<feature type="transmembrane region" description="Helical" evidence="1">
    <location>
        <begin position="136"/>
        <end position="160"/>
    </location>
</feature>
<reference evidence="3 4" key="1">
    <citation type="submission" date="2018-06" db="EMBL/GenBank/DDBJ databases">
        <title>Comparative genomics reveals the genomic features of Rhizophagus irregularis, R. cerebriforme, R. diaphanum and Gigaspora rosea, and their symbiotic lifestyle signature.</title>
        <authorList>
            <person name="Morin E."/>
            <person name="San Clemente H."/>
            <person name="Chen E.C.H."/>
            <person name="De La Providencia I."/>
            <person name="Hainaut M."/>
            <person name="Kuo A."/>
            <person name="Kohler A."/>
            <person name="Murat C."/>
            <person name="Tang N."/>
            <person name="Roy S."/>
            <person name="Loubradou J."/>
            <person name="Henrissat B."/>
            <person name="Grigoriev I.V."/>
            <person name="Corradi N."/>
            <person name="Roux C."/>
            <person name="Martin F.M."/>
        </authorList>
    </citation>
    <scope>NUCLEOTIDE SEQUENCE [LARGE SCALE GENOMIC DNA]</scope>
    <source>
        <strain evidence="3 4">DAOM 194757</strain>
    </source>
</reference>
<name>A0A397U1K6_9GLOM</name>
<keyword evidence="4" id="KW-1185">Reference proteome</keyword>
<comment type="caution">
    <text evidence="3">The sequence shown here is derived from an EMBL/GenBank/DDBJ whole genome shotgun (WGS) entry which is preliminary data.</text>
</comment>
<sequence>MDDPAQDIPKIIYLILGSKMNVQEVTKYYCENLEVKNFMTYIPSGRCSREQFIALNQFYRGYIFSDKAIIHELLFNEEHNKVVIDVTHCARRGVFFWVEQPIRVTVKLDLTHGNDRKYIIKRQEILCQPEEIAGVFIPYLVPILLVLQKLFLTMICVIIGKMRELMGYK</sequence>
<dbReference type="Proteomes" id="UP000266673">
    <property type="component" value="Unassembled WGS sequence"/>
</dbReference>
<evidence type="ECO:0000313" key="3">
    <source>
        <dbReference type="EMBL" id="RIB02927.1"/>
    </source>
</evidence>
<keyword evidence="1" id="KW-0812">Transmembrane</keyword>
<dbReference type="PANTHER" id="PTHR35393">
    <property type="entry name" value="CHROMOSOME 1, WHOLE GENOME SHOTGUN SEQUENCE"/>
    <property type="match status" value="1"/>
</dbReference>
<evidence type="ECO:0000313" key="4">
    <source>
        <dbReference type="Proteomes" id="UP000266673"/>
    </source>
</evidence>
<accession>A0A397U1K6</accession>
<dbReference type="PANTHER" id="PTHR35393:SF1">
    <property type="entry name" value="SNOAL-LIKE DOMAIN-CONTAINING PROTEIN"/>
    <property type="match status" value="1"/>
</dbReference>